<feature type="domain" description="Maltose/galactoside acetyltransferase" evidence="5">
    <location>
        <begin position="7"/>
        <end position="61"/>
    </location>
</feature>
<protein>
    <submittedName>
        <fullName evidence="6">Galactoside O-acetyltransferase</fullName>
        <ecNumber evidence="6">2.3.1.18</ecNumber>
    </submittedName>
</protein>
<dbReference type="SUPFAM" id="SSF51161">
    <property type="entry name" value="Trimeric LpxA-like enzymes"/>
    <property type="match status" value="1"/>
</dbReference>
<dbReference type="Gene3D" id="2.160.10.10">
    <property type="entry name" value="Hexapeptide repeat proteins"/>
    <property type="match status" value="1"/>
</dbReference>
<dbReference type="SMART" id="SM01266">
    <property type="entry name" value="Mac"/>
    <property type="match status" value="1"/>
</dbReference>
<dbReference type="GO" id="GO:0008870">
    <property type="term" value="F:galactoside O-acetyltransferase activity"/>
    <property type="evidence" value="ECO:0007669"/>
    <property type="project" value="UniProtKB-EC"/>
</dbReference>
<dbReference type="InterPro" id="IPR024688">
    <property type="entry name" value="Mac_dom"/>
</dbReference>
<dbReference type="PANTHER" id="PTHR23416">
    <property type="entry name" value="SIALIC ACID SYNTHASE-RELATED"/>
    <property type="match status" value="1"/>
</dbReference>
<gene>
    <name evidence="6" type="ORF">BN4615_P5439</name>
</gene>
<dbReference type="EC" id="2.3.1.18" evidence="6"/>
<evidence type="ECO:0000256" key="1">
    <source>
        <dbReference type="ARBA" id="ARBA00007274"/>
    </source>
</evidence>
<evidence type="ECO:0000256" key="3">
    <source>
        <dbReference type="ARBA" id="ARBA00022737"/>
    </source>
</evidence>
<dbReference type="InterPro" id="IPR001451">
    <property type="entry name" value="Hexapep"/>
</dbReference>
<dbReference type="PANTHER" id="PTHR23416:SF23">
    <property type="entry name" value="ACETYLTRANSFERASE C18B11.09C-RELATED"/>
    <property type="match status" value="1"/>
</dbReference>
<keyword evidence="2 6" id="KW-0808">Transferase</keyword>
<dbReference type="AlphaFoldDB" id="A0A1M4EBE4"/>
<evidence type="ECO:0000313" key="6">
    <source>
        <dbReference type="EMBL" id="SBO95923.1"/>
    </source>
</evidence>
<dbReference type="Pfam" id="PF12464">
    <property type="entry name" value="Mac"/>
    <property type="match status" value="1"/>
</dbReference>
<evidence type="ECO:0000256" key="2">
    <source>
        <dbReference type="ARBA" id="ARBA00022679"/>
    </source>
</evidence>
<reference evidence="6" key="1">
    <citation type="submission" date="2016-04" db="EMBL/GenBank/DDBJ databases">
        <authorList>
            <person name="Evans L.H."/>
            <person name="Alamgir A."/>
            <person name="Owens N."/>
            <person name="Weber N.D."/>
            <person name="Virtaneva K."/>
            <person name="Barbian K."/>
            <person name="Babar A."/>
            <person name="Rosenke K."/>
        </authorList>
    </citation>
    <scope>NUCLEOTIDE SEQUENCE</scope>
    <source>
        <strain evidence="6">Nono1</strain>
    </source>
</reference>
<keyword evidence="4 6" id="KW-0012">Acyltransferase</keyword>
<evidence type="ECO:0000259" key="5">
    <source>
        <dbReference type="SMART" id="SM01266"/>
    </source>
</evidence>
<dbReference type="FunFam" id="2.160.10.10:FF:000025">
    <property type="entry name" value="Hexapeptide-repeat containing-acetyltransferase"/>
    <property type="match status" value="1"/>
</dbReference>
<keyword evidence="3" id="KW-0677">Repeat</keyword>
<dbReference type="InterPro" id="IPR051159">
    <property type="entry name" value="Hexapeptide_acetyltransf"/>
</dbReference>
<dbReference type="Pfam" id="PF00132">
    <property type="entry name" value="Hexapep"/>
    <property type="match status" value="1"/>
</dbReference>
<dbReference type="InterPro" id="IPR011004">
    <property type="entry name" value="Trimer_LpxA-like_sf"/>
</dbReference>
<dbReference type="PROSITE" id="PS00101">
    <property type="entry name" value="HEXAPEP_TRANSFERASES"/>
    <property type="match status" value="1"/>
</dbReference>
<organism evidence="6">
    <name type="scientific">Nonomuraea gerenzanensis</name>
    <dbReference type="NCBI Taxonomy" id="93944"/>
    <lineage>
        <taxon>Bacteria</taxon>
        <taxon>Bacillati</taxon>
        <taxon>Actinomycetota</taxon>
        <taxon>Actinomycetes</taxon>
        <taxon>Streptosporangiales</taxon>
        <taxon>Streptosporangiaceae</taxon>
        <taxon>Nonomuraea</taxon>
    </lineage>
</organism>
<proteinExistence type="inferred from homology"/>
<dbReference type="EMBL" id="LT559118">
    <property type="protein sequence ID" value="SBO95923.1"/>
    <property type="molecule type" value="Genomic_DNA"/>
</dbReference>
<dbReference type="InterPro" id="IPR018357">
    <property type="entry name" value="Hexapep_transf_CS"/>
</dbReference>
<accession>A0A1M4EBE4</accession>
<name>A0A1M4EBE4_9ACTN</name>
<evidence type="ECO:0000256" key="4">
    <source>
        <dbReference type="ARBA" id="ARBA00023315"/>
    </source>
</evidence>
<comment type="similarity">
    <text evidence="1">Belongs to the transferase hexapeptide repeat family.</text>
</comment>
<dbReference type="GO" id="GO:0005829">
    <property type="term" value="C:cytosol"/>
    <property type="evidence" value="ECO:0007669"/>
    <property type="project" value="TreeGrafter"/>
</dbReference>
<dbReference type="CDD" id="cd03357">
    <property type="entry name" value="LbH_MAT_GAT"/>
    <property type="match status" value="1"/>
</dbReference>
<sequence length="196" mass="20806">MDDRTMRERMLAGDLYIADDPELAEHMLRAMDLMEAFNASSARDPQLRHRLLTELLGAVGEGTVIRPPLRVDYGSHLRIGARSFANFGLVALDVAPITIGDDVQIGSNVQLMTPTHPVDPELRRAKWEAAKPITIGDNVWLGSGAIVLAGVTIGENTVVGAGAVVTRDLPANVVAVGNPARVIRTIEPGEAGAGAT</sequence>